<name>A0A815YZR3_9BILA</name>
<evidence type="ECO:0000256" key="2">
    <source>
        <dbReference type="SAM" id="MobiDB-lite"/>
    </source>
</evidence>
<dbReference type="PANTHER" id="PTHR44167">
    <property type="entry name" value="OVARIAN-SPECIFIC SERINE/THREONINE-PROTEIN KINASE LOK-RELATED"/>
    <property type="match status" value="1"/>
</dbReference>
<evidence type="ECO:0000259" key="3">
    <source>
        <dbReference type="PROSITE" id="PS50011"/>
    </source>
</evidence>
<evidence type="ECO:0000256" key="1">
    <source>
        <dbReference type="PROSITE-ProRule" id="PRU10141"/>
    </source>
</evidence>
<dbReference type="InterPro" id="IPR000719">
    <property type="entry name" value="Prot_kinase_dom"/>
</dbReference>
<dbReference type="Proteomes" id="UP000663834">
    <property type="component" value="Unassembled WGS sequence"/>
</dbReference>
<dbReference type="PROSITE" id="PS50011">
    <property type="entry name" value="PROTEIN_KINASE_DOM"/>
    <property type="match status" value="1"/>
</dbReference>
<evidence type="ECO:0000313" key="6">
    <source>
        <dbReference type="EMBL" id="CAF3902309.1"/>
    </source>
</evidence>
<dbReference type="PANTHER" id="PTHR44167:SF24">
    <property type="entry name" value="SERINE_THREONINE-PROTEIN KINASE CHK2"/>
    <property type="match status" value="1"/>
</dbReference>
<feature type="compositionally biased region" description="Basic and acidic residues" evidence="2">
    <location>
        <begin position="66"/>
        <end position="112"/>
    </location>
</feature>
<dbReference type="EMBL" id="CAJOBH010002356">
    <property type="protein sequence ID" value="CAF3902309.1"/>
    <property type="molecule type" value="Genomic_DNA"/>
</dbReference>
<dbReference type="InterPro" id="IPR017441">
    <property type="entry name" value="Protein_kinase_ATP_BS"/>
</dbReference>
<dbReference type="GO" id="GO:0044773">
    <property type="term" value="P:mitotic DNA damage checkpoint signaling"/>
    <property type="evidence" value="ECO:0007669"/>
    <property type="project" value="TreeGrafter"/>
</dbReference>
<reference evidence="4" key="1">
    <citation type="submission" date="2021-02" db="EMBL/GenBank/DDBJ databases">
        <authorList>
            <person name="Nowell W R."/>
        </authorList>
    </citation>
    <scope>NUCLEOTIDE SEQUENCE</scope>
</reference>
<dbReference type="InterPro" id="IPR011009">
    <property type="entry name" value="Kinase-like_dom_sf"/>
</dbReference>
<gene>
    <name evidence="6" type="ORF">BYL167_LOCUS8531</name>
    <name evidence="5" type="ORF">CJN711_LOCUS37256</name>
    <name evidence="7" type="ORF">GIL414_LOCUS11222</name>
    <name evidence="4" type="ORF">KQP761_LOCUS19768</name>
</gene>
<feature type="region of interest" description="Disordered" evidence="2">
    <location>
        <begin position="66"/>
        <end position="126"/>
    </location>
</feature>
<evidence type="ECO:0000313" key="7">
    <source>
        <dbReference type="EMBL" id="CAF3991220.1"/>
    </source>
</evidence>
<dbReference type="Gene3D" id="1.10.510.10">
    <property type="entry name" value="Transferase(Phosphotransferase) domain 1"/>
    <property type="match status" value="1"/>
</dbReference>
<dbReference type="InterPro" id="IPR049229">
    <property type="entry name" value="DUF6826"/>
</dbReference>
<dbReference type="OrthoDB" id="10037698at2759"/>
<keyword evidence="1" id="KW-0067">ATP-binding</keyword>
<organism evidence="4 8">
    <name type="scientific">Rotaria magnacalcarata</name>
    <dbReference type="NCBI Taxonomy" id="392030"/>
    <lineage>
        <taxon>Eukaryota</taxon>
        <taxon>Metazoa</taxon>
        <taxon>Spiralia</taxon>
        <taxon>Gnathifera</taxon>
        <taxon>Rotifera</taxon>
        <taxon>Eurotatoria</taxon>
        <taxon>Bdelloidea</taxon>
        <taxon>Philodinida</taxon>
        <taxon>Philodinidae</taxon>
        <taxon>Rotaria</taxon>
    </lineage>
</organism>
<dbReference type="Pfam" id="PF20713">
    <property type="entry name" value="DUF6826"/>
    <property type="match status" value="1"/>
</dbReference>
<evidence type="ECO:0000313" key="5">
    <source>
        <dbReference type="EMBL" id="CAF1616355.1"/>
    </source>
</evidence>
<dbReference type="Proteomes" id="UP000663855">
    <property type="component" value="Unassembled WGS sequence"/>
</dbReference>
<proteinExistence type="predicted"/>
<protein>
    <recommendedName>
        <fullName evidence="3">Protein kinase domain-containing protein</fullName>
    </recommendedName>
</protein>
<accession>A0A815YZR3</accession>
<dbReference type="SUPFAM" id="SSF56112">
    <property type="entry name" value="Protein kinase-like (PK-like)"/>
    <property type="match status" value="1"/>
</dbReference>
<dbReference type="SMART" id="SM00220">
    <property type="entry name" value="S_TKc"/>
    <property type="match status" value="1"/>
</dbReference>
<keyword evidence="1" id="KW-0547">Nucleotide-binding</keyword>
<dbReference type="PROSITE" id="PS00109">
    <property type="entry name" value="PROTEIN_KINASE_TYR"/>
    <property type="match status" value="1"/>
</dbReference>
<dbReference type="AlphaFoldDB" id="A0A815YZR3"/>
<dbReference type="EMBL" id="CAJNOV010018083">
    <property type="protein sequence ID" value="CAF1616355.1"/>
    <property type="molecule type" value="Genomic_DNA"/>
</dbReference>
<dbReference type="EMBL" id="CAJNOW010010168">
    <property type="protein sequence ID" value="CAF1577061.1"/>
    <property type="molecule type" value="Genomic_DNA"/>
</dbReference>
<dbReference type="GO" id="GO:0005634">
    <property type="term" value="C:nucleus"/>
    <property type="evidence" value="ECO:0007669"/>
    <property type="project" value="TreeGrafter"/>
</dbReference>
<evidence type="ECO:0000313" key="4">
    <source>
        <dbReference type="EMBL" id="CAF1577061.1"/>
    </source>
</evidence>
<sequence>MNQQFNIPKDLLPLLIQLQEEKYKTEEARLQQKIIDAFIAEQNRKAKELKFQQKEIDAFITVQNHQAEEARHKTEEIKLERQKEETKRLELEREKREHVEENDAQKRLKSQDEQQTSTSSQNHSSALDNASYYNSIVRKDLYRFDIESLLNDNDNINDDMINIFEECFYSSVLDRIILENNMQVVLEDSIHKLFDKNDKFKNLSSLKYLNTTHHKYLMQNTSPDCTFTYKNININIRDEYGSLQDFVVCLGEVKSSNESIDAFKHIGQLCSYLTDVLKLQNRQKIYGFITNLQHIRFYYVVKERNSSSCNYNFYQSDKLEMFYMPSKSTSSSSSSSAVNKQISNEQLRRRHLNNDTMKILIKFLTMNAGFYEYNMLNINPGDNLFGDQYYIRTRLGCGLTSMVYLLVHNNYNESLSDRQSRVMKICKSEDYCDMFMNEINIFLELKNLNDTNNLKLFFSNIEEASLEGKFILFENFLKPLKSIKVPQAEQLISIIEYLHKCRIIHRDIRPENLMVNKTCNHLKLIDFGFATTLEDNENTIELEIAGVVSFGGLQFLKSYLQELTATTDYINYNYERTFDLQCALNVVMYMKDYKIANEFKLLKHLPLLERVAGFYKFWLNLKQNNEYYNDLINLIENVSNSSDFEPVKRRIKILF</sequence>
<dbReference type="Proteomes" id="UP000681967">
    <property type="component" value="Unassembled WGS sequence"/>
</dbReference>
<evidence type="ECO:0000313" key="8">
    <source>
        <dbReference type="Proteomes" id="UP000663834"/>
    </source>
</evidence>
<dbReference type="InterPro" id="IPR008266">
    <property type="entry name" value="Tyr_kinase_AS"/>
</dbReference>
<feature type="binding site" evidence="1">
    <location>
        <position position="424"/>
    </location>
    <ligand>
        <name>ATP</name>
        <dbReference type="ChEBI" id="CHEBI:30616"/>
    </ligand>
</feature>
<dbReference type="GO" id="GO:0005737">
    <property type="term" value="C:cytoplasm"/>
    <property type="evidence" value="ECO:0007669"/>
    <property type="project" value="TreeGrafter"/>
</dbReference>
<comment type="caution">
    <text evidence="4">The sequence shown here is derived from an EMBL/GenBank/DDBJ whole genome shotgun (WGS) entry which is preliminary data.</text>
</comment>
<dbReference type="Proteomes" id="UP000681720">
    <property type="component" value="Unassembled WGS sequence"/>
</dbReference>
<dbReference type="GO" id="GO:0004674">
    <property type="term" value="F:protein serine/threonine kinase activity"/>
    <property type="evidence" value="ECO:0007669"/>
    <property type="project" value="TreeGrafter"/>
</dbReference>
<dbReference type="GO" id="GO:0005524">
    <property type="term" value="F:ATP binding"/>
    <property type="evidence" value="ECO:0007669"/>
    <property type="project" value="UniProtKB-UniRule"/>
</dbReference>
<feature type="domain" description="Protein kinase" evidence="3">
    <location>
        <begin position="389"/>
        <end position="655"/>
    </location>
</feature>
<dbReference type="PROSITE" id="PS00107">
    <property type="entry name" value="PROTEIN_KINASE_ATP"/>
    <property type="match status" value="1"/>
</dbReference>
<dbReference type="EMBL" id="CAJOBJ010004163">
    <property type="protein sequence ID" value="CAF3991220.1"/>
    <property type="molecule type" value="Genomic_DNA"/>
</dbReference>
<dbReference type="Pfam" id="PF00069">
    <property type="entry name" value="Pkinase"/>
    <property type="match status" value="1"/>
</dbReference>